<dbReference type="AlphaFoldDB" id="K9HDR8"/>
<feature type="transmembrane region" description="Helical" evidence="2">
    <location>
        <begin position="207"/>
        <end position="227"/>
    </location>
</feature>
<feature type="transmembrane region" description="Helical" evidence="2">
    <location>
        <begin position="247"/>
        <end position="266"/>
    </location>
</feature>
<dbReference type="NCBIfam" id="TIGR00056">
    <property type="entry name" value="MlaE family lipid ABC transporter permease subunit"/>
    <property type="match status" value="1"/>
</dbReference>
<evidence type="ECO:0000256" key="2">
    <source>
        <dbReference type="RuleBase" id="RU362044"/>
    </source>
</evidence>
<dbReference type="Pfam" id="PF02405">
    <property type="entry name" value="MlaE"/>
    <property type="match status" value="1"/>
</dbReference>
<gene>
    <name evidence="3" type="ORF">C882_0834</name>
</gene>
<dbReference type="EMBL" id="ANHY01000015">
    <property type="protein sequence ID" value="EKV28623.1"/>
    <property type="molecule type" value="Genomic_DNA"/>
</dbReference>
<reference evidence="3 4" key="1">
    <citation type="journal article" date="2013" name="Genome Announc.">
        <title>Draft Genome Sequence of an Alphaproteobacterium, Caenispirillum salinarum AK4(T), Isolated from a Solar Saltern.</title>
        <authorList>
            <person name="Khatri I."/>
            <person name="Singh A."/>
            <person name="Korpole S."/>
            <person name="Pinnaka A.K."/>
            <person name="Subramanian S."/>
        </authorList>
    </citation>
    <scope>NUCLEOTIDE SEQUENCE [LARGE SCALE GENOMIC DNA]</scope>
    <source>
        <strain evidence="3 4">AK4</strain>
    </source>
</reference>
<keyword evidence="2" id="KW-0997">Cell inner membrane</keyword>
<dbReference type="InterPro" id="IPR003453">
    <property type="entry name" value="ABC_MlaE_roteobac"/>
</dbReference>
<feature type="transmembrane region" description="Helical" evidence="2">
    <location>
        <begin position="60"/>
        <end position="85"/>
    </location>
</feature>
<dbReference type="RefSeq" id="WP_009541491.1">
    <property type="nucleotide sequence ID" value="NZ_ANHY01000015.1"/>
</dbReference>
<organism evidence="3 4">
    <name type="scientific">Caenispirillum salinarum AK4</name>
    <dbReference type="NCBI Taxonomy" id="1238182"/>
    <lineage>
        <taxon>Bacteria</taxon>
        <taxon>Pseudomonadati</taxon>
        <taxon>Pseudomonadota</taxon>
        <taxon>Alphaproteobacteria</taxon>
        <taxon>Rhodospirillales</taxon>
        <taxon>Novispirillaceae</taxon>
        <taxon>Caenispirillum</taxon>
    </lineage>
</organism>
<evidence type="ECO:0000313" key="4">
    <source>
        <dbReference type="Proteomes" id="UP000009881"/>
    </source>
</evidence>
<dbReference type="PANTHER" id="PTHR30188">
    <property type="entry name" value="ABC TRANSPORTER PERMEASE PROTEIN-RELATED"/>
    <property type="match status" value="1"/>
</dbReference>
<protein>
    <submittedName>
        <fullName evidence="3">ABC-type transport system involved in resistance to organic solvents, permease component</fullName>
    </submittedName>
</protein>
<dbReference type="STRING" id="1238182.C882_0834"/>
<evidence type="ECO:0000256" key="1">
    <source>
        <dbReference type="ARBA" id="ARBA00003787"/>
    </source>
</evidence>
<keyword evidence="2" id="KW-1003">Cell membrane</keyword>
<feature type="transmembrane region" description="Helical" evidence="2">
    <location>
        <begin position="173"/>
        <end position="195"/>
    </location>
</feature>
<feature type="transmembrane region" description="Helical" evidence="2">
    <location>
        <begin position="20"/>
        <end position="40"/>
    </location>
</feature>
<keyword evidence="4" id="KW-1185">Reference proteome</keyword>
<dbReference type="Proteomes" id="UP000009881">
    <property type="component" value="Unassembled WGS sequence"/>
</dbReference>
<evidence type="ECO:0000313" key="3">
    <source>
        <dbReference type="EMBL" id="EKV28623.1"/>
    </source>
</evidence>
<keyword evidence="2" id="KW-0812">Transmembrane</keyword>
<keyword evidence="2" id="KW-0472">Membrane</keyword>
<comment type="similarity">
    <text evidence="2">Belongs to the MlaE permease family.</text>
</comment>
<sequence length="267" mass="28302">MATAKPIERLERLGRGTVEAVSEIGFGAVLLVQSLMWTVVGKARRQPVRMSAIIKEAMEIGIRAIPIVAIMSGTIGVMLAIQGIYSLRTFGAEQQVTYGVAVSIVREFAPLITGILVAGRSGSALAARIGTMKINQEIDALVVMGINPVRFLVAPALLAAVVMMPAITFMADLVGLLAAGLYIAVELEMTLAAYWSQVIELVRPIDLFHGLMKSVLFAILIVMVGIINGAGVTGGAEGVGRLTTRSVVHAISAIIITDMLFVFVTTR</sequence>
<dbReference type="InterPro" id="IPR030802">
    <property type="entry name" value="Permease_MalE"/>
</dbReference>
<dbReference type="OrthoDB" id="9806241at2"/>
<comment type="caution">
    <text evidence="3">The sequence shown here is derived from an EMBL/GenBank/DDBJ whole genome shotgun (WGS) entry which is preliminary data.</text>
</comment>
<comment type="subcellular location">
    <subcellularLocation>
        <location evidence="2">Cell inner membrane</location>
        <topology evidence="2">Multi-pass membrane protein</topology>
    </subcellularLocation>
</comment>
<proteinExistence type="inferred from homology"/>
<comment type="function">
    <text evidence="1">Could be part of an ABC transporter complex.</text>
</comment>
<keyword evidence="2" id="KW-1133">Transmembrane helix</keyword>
<dbReference type="GO" id="GO:0043190">
    <property type="term" value="C:ATP-binding cassette (ABC) transporter complex"/>
    <property type="evidence" value="ECO:0007669"/>
    <property type="project" value="InterPro"/>
</dbReference>
<accession>K9HDR8</accession>
<name>K9HDR8_9PROT</name>
<dbReference type="eggNOG" id="COG0767">
    <property type="taxonomic scope" value="Bacteria"/>
</dbReference>
<feature type="transmembrane region" description="Helical" evidence="2">
    <location>
        <begin position="140"/>
        <end position="167"/>
    </location>
</feature>
<dbReference type="GO" id="GO:0005548">
    <property type="term" value="F:phospholipid transporter activity"/>
    <property type="evidence" value="ECO:0007669"/>
    <property type="project" value="TreeGrafter"/>
</dbReference>
<feature type="transmembrane region" description="Helical" evidence="2">
    <location>
        <begin position="97"/>
        <end position="119"/>
    </location>
</feature>